<evidence type="ECO:0000256" key="5">
    <source>
        <dbReference type="ARBA" id="ARBA00023157"/>
    </source>
</evidence>
<evidence type="ECO:0000313" key="9">
    <source>
        <dbReference type="EMBL" id="TQP13493.1"/>
    </source>
</evidence>
<evidence type="ECO:0000256" key="2">
    <source>
        <dbReference type="ARBA" id="ARBA00022670"/>
    </source>
</evidence>
<dbReference type="InterPro" id="IPR033116">
    <property type="entry name" value="TRYPSIN_SER"/>
</dbReference>
<accession>A0A544MY12</accession>
<evidence type="ECO:0000313" key="10">
    <source>
        <dbReference type="Proteomes" id="UP000319979"/>
    </source>
</evidence>
<dbReference type="Gene3D" id="2.40.10.10">
    <property type="entry name" value="Trypsin-like serine proteases"/>
    <property type="match status" value="2"/>
</dbReference>
<dbReference type="PANTHER" id="PTHR24276">
    <property type="entry name" value="POLYSERASE-RELATED"/>
    <property type="match status" value="1"/>
</dbReference>
<keyword evidence="7" id="KW-0732">Signal</keyword>
<evidence type="ECO:0000256" key="7">
    <source>
        <dbReference type="SAM" id="SignalP"/>
    </source>
</evidence>
<dbReference type="Gene3D" id="2.60.40.10">
    <property type="entry name" value="Immunoglobulins"/>
    <property type="match status" value="1"/>
</dbReference>
<dbReference type="Proteomes" id="UP000319979">
    <property type="component" value="Unassembled WGS sequence"/>
</dbReference>
<evidence type="ECO:0000256" key="4">
    <source>
        <dbReference type="ARBA" id="ARBA00022825"/>
    </source>
</evidence>
<dbReference type="CDD" id="cd00190">
    <property type="entry name" value="Tryp_SPc"/>
    <property type="match status" value="1"/>
</dbReference>
<dbReference type="GO" id="GO:0004252">
    <property type="term" value="F:serine-type endopeptidase activity"/>
    <property type="evidence" value="ECO:0007669"/>
    <property type="project" value="InterPro"/>
</dbReference>
<dbReference type="InterPro" id="IPR043504">
    <property type="entry name" value="Peptidase_S1_PA_chymotrypsin"/>
</dbReference>
<feature type="signal peptide" evidence="7">
    <location>
        <begin position="1"/>
        <end position="23"/>
    </location>
</feature>
<keyword evidence="4 6" id="KW-0720">Serine protease</keyword>
<dbReference type="Pfam" id="PF00089">
    <property type="entry name" value="Trypsin"/>
    <property type="match status" value="1"/>
</dbReference>
<dbReference type="SUPFAM" id="SSF50494">
    <property type="entry name" value="Trypsin-like serine proteases"/>
    <property type="match status" value="1"/>
</dbReference>
<sequence length="545" mass="58978">MKKAYTLLACTITSVFFSSMIHAESTAQVSPRIINGSDATLGQWPSIVALVTRGQNAFDGQFCGGSFLGDRYVLTAAHCVYLRDPTTVDVVIGINDLNNEASEGVRVPVRRIYVHKYYDDTVLLNDIAILELERVAVANKTTLAAADARVGTAVGTTLKVAGWGTTSPSGRSTFPSVLQQVEVDLIDQAVCHTAMGEGVSPRENSTNFCAGRDNQDSCRGDSGGPIIVTSTGEQLGIVSWGGPVCALNNTYGVYTNVSYFADWIAQKTRGFSYEQFADQKQMPLAPFTRTFTYNNFGTNPLVYAGGQINGKSNSPSHLVSVVADGCVEHQILNPNESCDITLQFSPRAYQAYEYKVEMFFWENDVGKTADTTVKFKTMRSASLEVINVLSTLPKTDVLSSEQGWSVAGNELRSGAIGDSQQSELVIKGIPRGTLSFNYRISSEPDFDKLEVYLNGQQLGSTSGTMSRFQRLVLPNTSNTLEFRYVKDGAIASGEDAAFISDLRHSSSTSTVSETTSSVTTSSSGGSIGWFGLLLLAPLWMRRKTA</sequence>
<comment type="caution">
    <text evidence="9">The sequence shown here is derived from an EMBL/GenBank/DDBJ whole genome shotgun (WGS) entry which is preliminary data.</text>
</comment>
<dbReference type="FunFam" id="2.40.10.10:FF:000036">
    <property type="entry name" value="Trypsin beta"/>
    <property type="match status" value="1"/>
</dbReference>
<evidence type="ECO:0000256" key="6">
    <source>
        <dbReference type="RuleBase" id="RU363034"/>
    </source>
</evidence>
<protein>
    <submittedName>
        <fullName evidence="9">Trypsin-like serine protease</fullName>
    </submittedName>
</protein>
<dbReference type="InterPro" id="IPR013783">
    <property type="entry name" value="Ig-like_fold"/>
</dbReference>
<dbReference type="EMBL" id="VIOS01000039">
    <property type="protein sequence ID" value="TQP13493.1"/>
    <property type="molecule type" value="Genomic_DNA"/>
</dbReference>
<proteinExistence type="inferred from homology"/>
<dbReference type="PROSITE" id="PS00135">
    <property type="entry name" value="TRYPSIN_SER"/>
    <property type="match status" value="1"/>
</dbReference>
<organism evidence="9 10">
    <name type="scientific">Vibrio cholerae</name>
    <dbReference type="NCBI Taxonomy" id="666"/>
    <lineage>
        <taxon>Bacteria</taxon>
        <taxon>Pseudomonadati</taxon>
        <taxon>Pseudomonadota</taxon>
        <taxon>Gammaproteobacteria</taxon>
        <taxon>Vibrionales</taxon>
        <taxon>Vibrionaceae</taxon>
        <taxon>Vibrio</taxon>
    </lineage>
</organism>
<dbReference type="PROSITE" id="PS50240">
    <property type="entry name" value="TRYPSIN_DOM"/>
    <property type="match status" value="1"/>
</dbReference>
<dbReference type="PANTHER" id="PTHR24276:SF98">
    <property type="entry name" value="FI18310P1-RELATED"/>
    <property type="match status" value="1"/>
</dbReference>
<dbReference type="SMART" id="SM00020">
    <property type="entry name" value="Tryp_SPc"/>
    <property type="match status" value="1"/>
</dbReference>
<dbReference type="NCBIfam" id="TIGR03501">
    <property type="entry name" value="GlyGly_CTERM"/>
    <property type="match status" value="1"/>
</dbReference>
<dbReference type="InterPro" id="IPR001314">
    <property type="entry name" value="Peptidase_S1A"/>
</dbReference>
<keyword evidence="2 6" id="KW-0645">Protease</keyword>
<dbReference type="InterPro" id="IPR009003">
    <property type="entry name" value="Peptidase_S1_PA"/>
</dbReference>
<comment type="similarity">
    <text evidence="1">Belongs to the peptidase S1 family.</text>
</comment>
<dbReference type="InterPro" id="IPR050430">
    <property type="entry name" value="Peptidase_S1"/>
</dbReference>
<name>A0A544MY12_VIBCL</name>
<dbReference type="PRINTS" id="PR00722">
    <property type="entry name" value="CHYMOTRYPSIN"/>
</dbReference>
<dbReference type="InterPro" id="IPR020008">
    <property type="entry name" value="GlyGly_CTERM"/>
</dbReference>
<dbReference type="PROSITE" id="PS00134">
    <property type="entry name" value="TRYPSIN_HIS"/>
    <property type="match status" value="1"/>
</dbReference>
<evidence type="ECO:0000256" key="1">
    <source>
        <dbReference type="ARBA" id="ARBA00007664"/>
    </source>
</evidence>
<dbReference type="RefSeq" id="WP_142564365.1">
    <property type="nucleotide sequence ID" value="NZ_JAJPEJ010000002.1"/>
</dbReference>
<dbReference type="InterPro" id="IPR018114">
    <property type="entry name" value="TRYPSIN_HIS"/>
</dbReference>
<feature type="domain" description="Peptidase S1" evidence="8">
    <location>
        <begin position="33"/>
        <end position="269"/>
    </location>
</feature>
<evidence type="ECO:0000259" key="8">
    <source>
        <dbReference type="PROSITE" id="PS50240"/>
    </source>
</evidence>
<dbReference type="GO" id="GO:0006508">
    <property type="term" value="P:proteolysis"/>
    <property type="evidence" value="ECO:0007669"/>
    <property type="project" value="UniProtKB-KW"/>
</dbReference>
<keyword evidence="5" id="KW-1015">Disulfide bond</keyword>
<feature type="chain" id="PRO_5021817169" evidence="7">
    <location>
        <begin position="24"/>
        <end position="545"/>
    </location>
</feature>
<keyword evidence="3 6" id="KW-0378">Hydrolase</keyword>
<gene>
    <name evidence="9" type="ORF">FLM02_11680</name>
</gene>
<dbReference type="FunFam" id="2.40.10.10:FF:000068">
    <property type="entry name" value="transmembrane protease serine 2"/>
    <property type="match status" value="1"/>
</dbReference>
<reference evidence="9 10" key="1">
    <citation type="submission" date="2019-07" db="EMBL/GenBank/DDBJ databases">
        <title>Phenotypic and genotypic antimicrobial resistance traits of Vibrio cholerae non-O1/non-O139 isolated from a large Austrian lake frequently associated with cases of infection.</title>
        <authorList>
            <person name="Lepuschitz S."/>
            <person name="Baron S."/>
            <person name="Larvor E."/>
            <person name="Granier S."/>
            <person name="Pretzer C."/>
            <person name="Mach R.L."/>
            <person name="Farnleitner A.H."/>
            <person name="Ruppitsch W."/>
            <person name="Pleininger S."/>
            <person name="Indra A."/>
            <person name="Kirschner A.K.T."/>
        </authorList>
    </citation>
    <scope>NUCLEOTIDE SEQUENCE [LARGE SCALE GENOMIC DNA]</scope>
    <source>
        <strain evidence="9 10">A12JL36W90</strain>
    </source>
</reference>
<dbReference type="AlphaFoldDB" id="A0A544MY12"/>
<evidence type="ECO:0000256" key="3">
    <source>
        <dbReference type="ARBA" id="ARBA00022801"/>
    </source>
</evidence>
<dbReference type="InterPro" id="IPR001254">
    <property type="entry name" value="Trypsin_dom"/>
</dbReference>